<feature type="domain" description="Galactose oxidase-like Early set" evidence="4">
    <location>
        <begin position="408"/>
        <end position="505"/>
    </location>
</feature>
<dbReference type="Gene3D" id="2.60.40.10">
    <property type="entry name" value="Immunoglobulins"/>
    <property type="match status" value="1"/>
</dbReference>
<dbReference type="SUPFAM" id="SSF81296">
    <property type="entry name" value="E set domains"/>
    <property type="match status" value="1"/>
</dbReference>
<name>A0A0U1M6H6_TALIS</name>
<proteinExistence type="predicted"/>
<dbReference type="InterPro" id="IPR013783">
    <property type="entry name" value="Ig-like_fold"/>
</dbReference>
<dbReference type="Pfam" id="PF09118">
    <property type="entry name" value="GO-like_E_set"/>
    <property type="match status" value="1"/>
</dbReference>
<dbReference type="InterPro" id="IPR009880">
    <property type="entry name" value="Glyoxal_oxidase_N"/>
</dbReference>
<evidence type="ECO:0000256" key="1">
    <source>
        <dbReference type="ARBA" id="ARBA00022729"/>
    </source>
</evidence>
<evidence type="ECO:0000313" key="6">
    <source>
        <dbReference type="Proteomes" id="UP000054383"/>
    </source>
</evidence>
<keyword evidence="6" id="KW-1185">Reference proteome</keyword>
<dbReference type="InterPro" id="IPR014756">
    <property type="entry name" value="Ig_E-set"/>
</dbReference>
<dbReference type="InterPro" id="IPR015202">
    <property type="entry name" value="GO-like_E_set"/>
</dbReference>
<evidence type="ECO:0000313" key="5">
    <source>
        <dbReference type="EMBL" id="CRG91127.1"/>
    </source>
</evidence>
<protein>
    <submittedName>
        <fullName evidence="5">Uncharacterized protein</fullName>
    </submittedName>
</protein>
<dbReference type="AlphaFoldDB" id="A0A0U1M6H6"/>
<dbReference type="InterPro" id="IPR011043">
    <property type="entry name" value="Gal_Oxase/kelch_b-propeller"/>
</dbReference>
<feature type="signal peptide" evidence="2">
    <location>
        <begin position="1"/>
        <end position="17"/>
    </location>
</feature>
<dbReference type="SUPFAM" id="SSF50965">
    <property type="entry name" value="Galactose oxidase, central domain"/>
    <property type="match status" value="1"/>
</dbReference>
<evidence type="ECO:0000256" key="2">
    <source>
        <dbReference type="SAM" id="SignalP"/>
    </source>
</evidence>
<dbReference type="STRING" id="28573.A0A0U1M6H6"/>
<feature type="chain" id="PRO_5006711607" evidence="2">
    <location>
        <begin position="18"/>
        <end position="508"/>
    </location>
</feature>
<feature type="domain" description="Glyoxal oxidase N-terminal" evidence="3">
    <location>
        <begin position="76"/>
        <end position="375"/>
    </location>
</feature>
<accession>A0A0U1M6H6</accession>
<dbReference type="CDD" id="cd02851">
    <property type="entry name" value="E_set_GO_C"/>
    <property type="match status" value="1"/>
</dbReference>
<dbReference type="OrthoDB" id="2019572at2759"/>
<dbReference type="Gene3D" id="2.130.10.80">
    <property type="entry name" value="Galactose oxidase/kelch, beta-propeller"/>
    <property type="match status" value="1"/>
</dbReference>
<dbReference type="OMA" id="QPWTSIA"/>
<dbReference type="PANTHER" id="PTHR32208">
    <property type="entry name" value="SECRETED PROTEIN-RELATED"/>
    <property type="match status" value="1"/>
</dbReference>
<sequence length="508" mass="54455">MRVGTILLGAFALEAHAIWLDGRKPTLETPWSDTIDMPIVPVAAAVDPTTGELVTWASEKNSSFAVHGDRVTQTAVFSPDGCSVKHYSVSNTDHDMFCPGISLDFKGRIIVTGGDTEEKTSVYDGKGWIAAAEMNIARGYHSSATLSDGRIFTIGGSFSGGIGGKYGEVYDGDKNEWTLLSNMSAQPMLTNDEGGLYRSDNHAWLFAWSNGSVLQAGPSSKMHWFDTQGNGSVKFAGTRNNDGDAMAGTVAMYDANHGKILSLGGSPSYNDSDATANAHILTINEAGAPVTVETLEPMHSARAFANSVILPDGKVFVVGGQSHAMVFTDSNSSMIPEMWDPKTKKFTELPALPIPRNYHSTAILLGEGTIFTGGGGLCPSECDVNHLNAHTFYPPYLLAADGVTLATRPNITHVANPKLRVGDTIWASLSQPIAPHEELQFSMIRMSSVTHTVNTDQRRVTLSPQAFNATTFTLNLPRDPGVLLPGYWYLFALIDGVPSKAATILVEP</sequence>
<organism evidence="5 6">
    <name type="scientific">Talaromyces islandicus</name>
    <name type="common">Penicillium islandicum</name>
    <dbReference type="NCBI Taxonomy" id="28573"/>
    <lineage>
        <taxon>Eukaryota</taxon>
        <taxon>Fungi</taxon>
        <taxon>Dikarya</taxon>
        <taxon>Ascomycota</taxon>
        <taxon>Pezizomycotina</taxon>
        <taxon>Eurotiomycetes</taxon>
        <taxon>Eurotiomycetidae</taxon>
        <taxon>Eurotiales</taxon>
        <taxon>Trichocomaceae</taxon>
        <taxon>Talaromyces</taxon>
        <taxon>Talaromyces sect. Islandici</taxon>
    </lineage>
</organism>
<reference evidence="5 6" key="1">
    <citation type="submission" date="2015-04" db="EMBL/GenBank/DDBJ databases">
        <authorList>
            <person name="Syromyatnikov M.Y."/>
            <person name="Popov V.N."/>
        </authorList>
    </citation>
    <scope>NUCLEOTIDE SEQUENCE [LARGE SCALE GENOMIC DNA]</scope>
    <source>
        <strain evidence="5">WF-38-12</strain>
    </source>
</reference>
<gene>
    <name evidence="5" type="ORF">PISL3812_08175</name>
</gene>
<dbReference type="SMART" id="SM00612">
    <property type="entry name" value="Kelch"/>
    <property type="match status" value="3"/>
</dbReference>
<dbReference type="InterPro" id="IPR037293">
    <property type="entry name" value="Gal_Oxidase_central_sf"/>
</dbReference>
<dbReference type="InterPro" id="IPR006652">
    <property type="entry name" value="Kelch_1"/>
</dbReference>
<evidence type="ECO:0000259" key="3">
    <source>
        <dbReference type="Pfam" id="PF07250"/>
    </source>
</evidence>
<keyword evidence="1 2" id="KW-0732">Signal</keyword>
<dbReference type="Proteomes" id="UP000054383">
    <property type="component" value="Unassembled WGS sequence"/>
</dbReference>
<dbReference type="PANTHER" id="PTHR32208:SF68">
    <property type="entry name" value="GALACTOSE OXIDASE"/>
    <property type="match status" value="1"/>
</dbReference>
<dbReference type="EMBL" id="CVMT01000009">
    <property type="protein sequence ID" value="CRG91127.1"/>
    <property type="molecule type" value="Genomic_DNA"/>
</dbReference>
<evidence type="ECO:0000259" key="4">
    <source>
        <dbReference type="Pfam" id="PF09118"/>
    </source>
</evidence>
<dbReference type="Pfam" id="PF07250">
    <property type="entry name" value="Glyoxal_oxid_N"/>
    <property type="match status" value="1"/>
</dbReference>